<keyword evidence="3" id="KW-1185">Reference proteome</keyword>
<comment type="caution">
    <text evidence="2">The sequence shown here is derived from an EMBL/GenBank/DDBJ whole genome shotgun (WGS) entry which is preliminary data.</text>
</comment>
<feature type="coiled-coil region" evidence="1">
    <location>
        <begin position="226"/>
        <end position="306"/>
    </location>
</feature>
<reference evidence="2 3" key="1">
    <citation type="submission" date="2024-03" db="EMBL/GenBank/DDBJ databases">
        <title>Bacilli Hybrid Assemblies.</title>
        <authorList>
            <person name="Kovac J."/>
        </authorList>
    </citation>
    <scope>NUCLEOTIDE SEQUENCE [LARGE SCALE GENOMIC DNA]</scope>
    <source>
        <strain evidence="2 3">FSL M8-0022</strain>
    </source>
</reference>
<proteinExistence type="predicted"/>
<sequence>MENIKEKIINREVIASTQERKTQLGYIFWYSVTGEVEITRQELREKFEEIGIDEAWLPNEIRPSDAFRRATKEIQRRKMPTSDPNKFLNFLVREVFSDNNSIQRNIVIEVVDQNGKRLQYNPNATVMTLDKKNNDFIIWSEPNNDKARELAKEAEERFKKYLNYYSAQQLRVMISKILASLAPTAVRPNGGVYFVPQNFATELKKLQLLCASLQSEGVAIPLQDTSENRNLVVDKLESELKELLDRCKNLEKTDGVQKAIYKDSIEQAKRLASTYKAYREQLSLEVDKLEDMLNELRFSAVRLTEKIIKN</sequence>
<evidence type="ECO:0000313" key="2">
    <source>
        <dbReference type="EMBL" id="MEL3959634.1"/>
    </source>
</evidence>
<keyword evidence="1" id="KW-0175">Coiled coil</keyword>
<name>A0ABU9K3E7_9BACI</name>
<dbReference type="InterPro" id="IPR046632">
    <property type="entry name" value="DUF6744"/>
</dbReference>
<gene>
    <name evidence="2" type="ORF">NST17_20995</name>
</gene>
<evidence type="ECO:0000256" key="1">
    <source>
        <dbReference type="SAM" id="Coils"/>
    </source>
</evidence>
<accession>A0ABU9K3E7</accession>
<protein>
    <submittedName>
        <fullName evidence="2">DUF6744 family protein</fullName>
    </submittedName>
</protein>
<dbReference type="Pfam" id="PF20529">
    <property type="entry name" value="DUF6744"/>
    <property type="match status" value="1"/>
</dbReference>
<organism evidence="2 3">
    <name type="scientific">Caldifermentibacillus hisashii</name>
    <dbReference type="NCBI Taxonomy" id="996558"/>
    <lineage>
        <taxon>Bacteria</taxon>
        <taxon>Bacillati</taxon>
        <taxon>Bacillota</taxon>
        <taxon>Bacilli</taxon>
        <taxon>Bacillales</taxon>
        <taxon>Bacillaceae</taxon>
        <taxon>Caldifermentibacillus</taxon>
    </lineage>
</organism>
<evidence type="ECO:0000313" key="3">
    <source>
        <dbReference type="Proteomes" id="UP001459714"/>
    </source>
</evidence>
<dbReference type="EMBL" id="JBBYAK010000003">
    <property type="protein sequence ID" value="MEL3959634.1"/>
    <property type="molecule type" value="Genomic_DNA"/>
</dbReference>
<dbReference type="Proteomes" id="UP001459714">
    <property type="component" value="Unassembled WGS sequence"/>
</dbReference>
<dbReference type="RefSeq" id="WP_342021217.1">
    <property type="nucleotide sequence ID" value="NZ_JBBYAK010000003.1"/>
</dbReference>